<feature type="transmembrane region" description="Helical" evidence="6">
    <location>
        <begin position="71"/>
        <end position="95"/>
    </location>
</feature>
<feature type="transmembrane region" description="Helical" evidence="6">
    <location>
        <begin position="232"/>
        <end position="253"/>
    </location>
</feature>
<name>A0A0D6R0P4_ARACU</name>
<evidence type="ECO:0000256" key="6">
    <source>
        <dbReference type="SAM" id="Phobius"/>
    </source>
</evidence>
<comment type="similarity">
    <text evidence="2">Belongs to the tetraspanin (TM4SF) family.</text>
</comment>
<sequence>MALSNNITGALNFASGVLSVLIIGTGIWLASKEDAECLKFLKWPLIVIGVVLLLVSVAGFVGAFWKIPILLVLYLFFMFIFIVLLLALVIFAFVVTHKGTGHPVPGRNYDDYQLSDFSGWLKHYVKNTRHWNRIKNCLSSSDLCRRLDERYLSAQDFFGASLTPLESGCCKPPTVCGYNFVNPTYWISPVYLNADTDCMAWSNDQTQLCFNCNSCKAGLLGNVRREWKRINIILIVALVALIWVYIIGCSAFRNAQTEELFRRYKQRIMP</sequence>
<proteinExistence type="inferred from homology"/>
<evidence type="ECO:0000256" key="2">
    <source>
        <dbReference type="ARBA" id="ARBA00006840"/>
    </source>
</evidence>
<evidence type="ECO:0000256" key="1">
    <source>
        <dbReference type="ARBA" id="ARBA00004141"/>
    </source>
</evidence>
<dbReference type="Pfam" id="PF00335">
    <property type="entry name" value="Tetraspanin"/>
    <property type="match status" value="1"/>
</dbReference>
<evidence type="ECO:0000256" key="3">
    <source>
        <dbReference type="ARBA" id="ARBA00022692"/>
    </source>
</evidence>
<keyword evidence="5 6" id="KW-0472">Membrane</keyword>
<evidence type="ECO:0000256" key="4">
    <source>
        <dbReference type="ARBA" id="ARBA00022989"/>
    </source>
</evidence>
<dbReference type="GO" id="GO:0009734">
    <property type="term" value="P:auxin-activated signaling pathway"/>
    <property type="evidence" value="ECO:0007669"/>
    <property type="project" value="InterPro"/>
</dbReference>
<evidence type="ECO:0008006" key="8">
    <source>
        <dbReference type="Google" id="ProtNLM"/>
    </source>
</evidence>
<dbReference type="GO" id="GO:0016020">
    <property type="term" value="C:membrane"/>
    <property type="evidence" value="ECO:0007669"/>
    <property type="project" value="UniProtKB-SubCell"/>
</dbReference>
<organism evidence="7">
    <name type="scientific">Araucaria cunninghamii</name>
    <name type="common">Hoop pine</name>
    <name type="synonym">Moreton Bay pine</name>
    <dbReference type="NCBI Taxonomy" id="56994"/>
    <lineage>
        <taxon>Eukaryota</taxon>
        <taxon>Viridiplantae</taxon>
        <taxon>Streptophyta</taxon>
        <taxon>Embryophyta</taxon>
        <taxon>Tracheophyta</taxon>
        <taxon>Spermatophyta</taxon>
        <taxon>Pinopsida</taxon>
        <taxon>Pinidae</taxon>
        <taxon>Conifers II</taxon>
        <taxon>Araucariales</taxon>
        <taxon>Araucariaceae</taxon>
        <taxon>Araucaria</taxon>
    </lineage>
</organism>
<dbReference type="PRINTS" id="PR00259">
    <property type="entry name" value="TMFOUR"/>
</dbReference>
<keyword evidence="4 6" id="KW-1133">Transmembrane helix</keyword>
<feature type="transmembrane region" description="Helical" evidence="6">
    <location>
        <begin position="12"/>
        <end position="31"/>
    </location>
</feature>
<accession>A0A0D6R0P4</accession>
<dbReference type="AlphaFoldDB" id="A0A0D6R0P4"/>
<keyword evidence="3 6" id="KW-0812">Transmembrane</keyword>
<evidence type="ECO:0000313" key="7">
    <source>
        <dbReference type="EMBL" id="JAG95853.1"/>
    </source>
</evidence>
<evidence type="ECO:0000256" key="5">
    <source>
        <dbReference type="ARBA" id="ARBA00023136"/>
    </source>
</evidence>
<feature type="transmembrane region" description="Helical" evidence="6">
    <location>
        <begin position="43"/>
        <end position="65"/>
    </location>
</feature>
<dbReference type="EMBL" id="GCKF01039345">
    <property type="protein sequence ID" value="JAG95853.1"/>
    <property type="molecule type" value="Transcribed_RNA"/>
</dbReference>
<protein>
    <recommendedName>
        <fullName evidence="8">Tetraspanin</fullName>
    </recommendedName>
</protein>
<dbReference type="InterPro" id="IPR018499">
    <property type="entry name" value="Tetraspanin/Peripherin"/>
</dbReference>
<reference evidence="7" key="1">
    <citation type="submission" date="2015-03" db="EMBL/GenBank/DDBJ databases">
        <title>A transcriptome of Araucaria cunninghamii, an australian fine timber species.</title>
        <authorList>
            <person name="Jing Yi C.J.Y."/>
            <person name="Yin San L.Y.S."/>
            <person name="Abdul Karim S.S."/>
            <person name="Wan Azmi N.N."/>
            <person name="Hercus R.R."/>
            <person name="Croft L.L."/>
        </authorList>
    </citation>
    <scope>NUCLEOTIDE SEQUENCE</scope>
    <source>
        <strain evidence="7">MI0301</strain>
        <tissue evidence="7">Leaf</tissue>
    </source>
</reference>
<dbReference type="InterPro" id="IPR044991">
    <property type="entry name" value="TET_plant"/>
</dbReference>
<dbReference type="PANTHER" id="PTHR32191">
    <property type="entry name" value="TETRASPANIN-8-RELATED"/>
    <property type="match status" value="1"/>
</dbReference>
<comment type="subcellular location">
    <subcellularLocation>
        <location evidence="1">Membrane</location>
        <topology evidence="1">Multi-pass membrane protein</topology>
    </subcellularLocation>
</comment>